<organism evidence="18 19">
    <name type="scientific">Malurus cyaneus samueli</name>
    <dbReference type="NCBI Taxonomy" id="2593467"/>
    <lineage>
        <taxon>Eukaryota</taxon>
        <taxon>Metazoa</taxon>
        <taxon>Chordata</taxon>
        <taxon>Craniata</taxon>
        <taxon>Vertebrata</taxon>
        <taxon>Euteleostomi</taxon>
        <taxon>Archelosauria</taxon>
        <taxon>Archosauria</taxon>
        <taxon>Dinosauria</taxon>
        <taxon>Saurischia</taxon>
        <taxon>Theropoda</taxon>
        <taxon>Coelurosauria</taxon>
        <taxon>Aves</taxon>
        <taxon>Neognathae</taxon>
        <taxon>Neoaves</taxon>
        <taxon>Telluraves</taxon>
        <taxon>Australaves</taxon>
        <taxon>Passeriformes</taxon>
        <taxon>Meliphagoidea</taxon>
        <taxon>Maluridae</taxon>
        <taxon>Malurus</taxon>
    </lineage>
</organism>
<dbReference type="SUPFAM" id="SSF103473">
    <property type="entry name" value="MFS general substrate transporter"/>
    <property type="match status" value="1"/>
</dbReference>
<evidence type="ECO:0000256" key="14">
    <source>
        <dbReference type="ARBA" id="ARBA00036777"/>
    </source>
</evidence>
<evidence type="ECO:0000256" key="9">
    <source>
        <dbReference type="ARBA" id="ARBA00023180"/>
    </source>
</evidence>
<dbReference type="InterPro" id="IPR011701">
    <property type="entry name" value="MFS"/>
</dbReference>
<dbReference type="InterPro" id="IPR036259">
    <property type="entry name" value="MFS_trans_sf"/>
</dbReference>
<feature type="region of interest" description="Disordered" evidence="16">
    <location>
        <begin position="379"/>
        <end position="399"/>
    </location>
</feature>
<evidence type="ECO:0000256" key="1">
    <source>
        <dbReference type="ARBA" id="ARBA00004187"/>
    </source>
</evidence>
<comment type="subcellular location">
    <subcellularLocation>
        <location evidence="1">Basolateral cell membrane</location>
    </subcellularLocation>
    <subcellularLocation>
        <location evidence="2">Cell membrane</location>
        <topology evidence="2">Multi-pass membrane protein</topology>
    </subcellularLocation>
</comment>
<evidence type="ECO:0000256" key="12">
    <source>
        <dbReference type="ARBA" id="ARBA00036466"/>
    </source>
</evidence>
<proteinExistence type="inferred from homology"/>
<feature type="transmembrane region" description="Helical" evidence="17">
    <location>
        <begin position="164"/>
        <end position="182"/>
    </location>
</feature>
<feature type="transmembrane region" description="Helical" evidence="17">
    <location>
        <begin position="81"/>
        <end position="103"/>
    </location>
</feature>
<evidence type="ECO:0000256" key="11">
    <source>
        <dbReference type="ARBA" id="ARBA00033167"/>
    </source>
</evidence>
<dbReference type="GO" id="GO:0016323">
    <property type="term" value="C:basolateral plasma membrane"/>
    <property type="evidence" value="ECO:0007669"/>
    <property type="project" value="UniProtKB-SubCell"/>
</dbReference>
<reference evidence="18" key="1">
    <citation type="submission" date="2025-08" db="UniProtKB">
        <authorList>
            <consortium name="Ensembl"/>
        </authorList>
    </citation>
    <scope>IDENTIFICATION</scope>
</reference>
<accession>A0A8C5T6L7</accession>
<evidence type="ECO:0000256" key="10">
    <source>
        <dbReference type="ARBA" id="ARBA00030359"/>
    </source>
</evidence>
<evidence type="ECO:0000256" key="5">
    <source>
        <dbReference type="ARBA" id="ARBA00022475"/>
    </source>
</evidence>
<reference evidence="18" key="2">
    <citation type="submission" date="2025-09" db="UniProtKB">
        <authorList>
            <consortium name="Ensembl"/>
        </authorList>
    </citation>
    <scope>IDENTIFICATION</scope>
</reference>
<dbReference type="PANTHER" id="PTHR20766">
    <property type="entry name" value="LARGE NEUTRAL AMINO ACIDS TRANSPORTER SMALL SUBUNIT 4-LIKE ISOFORM X1"/>
    <property type="match status" value="1"/>
</dbReference>
<evidence type="ECO:0000313" key="18">
    <source>
        <dbReference type="Ensembl" id="ENSMCSP00000003279.1"/>
    </source>
</evidence>
<comment type="catalytic activity">
    <reaction evidence="14">
        <text>L-isoleucine(in) = L-isoleucine(out)</text>
        <dbReference type="Rhea" id="RHEA:70943"/>
        <dbReference type="ChEBI" id="CHEBI:58045"/>
    </reaction>
</comment>
<dbReference type="Pfam" id="PF07690">
    <property type="entry name" value="MFS_1"/>
    <property type="match status" value="1"/>
</dbReference>
<feature type="transmembrane region" description="Helical" evidence="17">
    <location>
        <begin position="438"/>
        <end position="458"/>
    </location>
</feature>
<comment type="catalytic activity">
    <reaction evidence="13">
        <text>L-methionine(in) = L-methionine(out)</text>
        <dbReference type="Rhea" id="RHEA:70939"/>
        <dbReference type="ChEBI" id="CHEBI:57844"/>
    </reaction>
</comment>
<keyword evidence="19" id="KW-1185">Reference proteome</keyword>
<comment type="catalytic activity">
    <reaction evidence="15">
        <text>L-leucine(in) = L-leucine(out)</text>
        <dbReference type="Rhea" id="RHEA:73011"/>
        <dbReference type="ChEBI" id="CHEBI:57427"/>
    </reaction>
</comment>
<feature type="transmembrane region" description="Helical" evidence="17">
    <location>
        <begin position="465"/>
        <end position="487"/>
    </location>
</feature>
<keyword evidence="8 17" id="KW-0472">Membrane</keyword>
<feature type="transmembrane region" description="Helical" evidence="17">
    <location>
        <begin position="304"/>
        <end position="325"/>
    </location>
</feature>
<evidence type="ECO:0000256" key="4">
    <source>
        <dbReference type="ARBA" id="ARBA00020691"/>
    </source>
</evidence>
<protein>
    <recommendedName>
        <fullName evidence="4">Large neutral amino acids transporter small subunit 4</fullName>
    </recommendedName>
    <alternativeName>
        <fullName evidence="11">L-type amino acid transporter 4</fullName>
    </alternativeName>
    <alternativeName>
        <fullName evidence="10">Solute carrier family 43 member 2</fullName>
    </alternativeName>
</protein>
<evidence type="ECO:0000256" key="16">
    <source>
        <dbReference type="SAM" id="MobiDB-lite"/>
    </source>
</evidence>
<evidence type="ECO:0000256" key="17">
    <source>
        <dbReference type="SAM" id="Phobius"/>
    </source>
</evidence>
<evidence type="ECO:0000313" key="19">
    <source>
        <dbReference type="Proteomes" id="UP000694560"/>
    </source>
</evidence>
<feature type="transmembrane region" description="Helical" evidence="17">
    <location>
        <begin position="20"/>
        <end position="40"/>
    </location>
</feature>
<dbReference type="GO" id="GO:0015175">
    <property type="term" value="F:neutral L-amino acid transmembrane transporter activity"/>
    <property type="evidence" value="ECO:0007669"/>
    <property type="project" value="TreeGrafter"/>
</dbReference>
<evidence type="ECO:0000256" key="13">
    <source>
        <dbReference type="ARBA" id="ARBA00036530"/>
    </source>
</evidence>
<dbReference type="AlphaFoldDB" id="A0A8C5T6L7"/>
<keyword evidence="7 17" id="KW-1133">Transmembrane helix</keyword>
<sequence>MAPTLATAHRRRWWMASTAIIENLLFSAVLLGWGSLLIMLKAEGFYSYLCYGEGKDALNSCVDKVTASEHKWPSCNAQDEMLNLAFTIGSFLLSAITLPLGIVMDKYGPRKLRLLGRWVAVFFIIAALSVLIFIALALNGFGGMCMTFTSLTLPNMFGDLRSTFIALMIGSYASSAVTFPGIKVIYDFGVSFILILLVWASCAGLVFLNCFFNWPLEPFPGPEDMDYSVKIKFSWLGFDHKITGKQFYKQVTTVGRRLSVGSSMKGPKEPAALQENNKLCLSTVDLEVKCQPDSAATPSFMKSVFSPILLLSLITMCVTQLRLIFYMGAMNTILEFLSGDESQVALYTSIFGVLQLLCLLTAPVIGCIMDWRMKECDDGSEENEESNAEQGEKKKKKRDRQIQKITNATNAFVFTNFLLVGFGITCLIPNLPLQILSFILHTIVRGFIHSAVGGLYAAVYPSTQFGSLTGLQSLISALFALLQQPLFMALTGPLKGDPLWVNVGLLGVSLLGFCLPIYLVCYRRRLEREKKQKMEDAKLFFKINGTPTEEAFV</sequence>
<dbReference type="GO" id="GO:0015179">
    <property type="term" value="F:L-amino acid transmembrane transporter activity"/>
    <property type="evidence" value="ECO:0007669"/>
    <property type="project" value="TreeGrafter"/>
</dbReference>
<evidence type="ECO:0000256" key="3">
    <source>
        <dbReference type="ARBA" id="ARBA00006595"/>
    </source>
</evidence>
<dbReference type="Gene3D" id="1.20.1250.20">
    <property type="entry name" value="MFS general substrate transporter like domains"/>
    <property type="match status" value="1"/>
</dbReference>
<feature type="transmembrane region" description="Helical" evidence="17">
    <location>
        <begin position="499"/>
        <end position="521"/>
    </location>
</feature>
<dbReference type="PANTHER" id="PTHR20766:SF2">
    <property type="entry name" value="LARGE NEUTRAL AMINO ACIDS TRANSPORTER SMALL SUBUNIT 4"/>
    <property type="match status" value="1"/>
</dbReference>
<name>A0A8C5T6L7_9PASS</name>
<dbReference type="Ensembl" id="ENSMCST00000003350.1">
    <property type="protein sequence ID" value="ENSMCSP00000003279.1"/>
    <property type="gene ID" value="ENSMCSG00000002235.1"/>
</dbReference>
<evidence type="ECO:0000256" key="8">
    <source>
        <dbReference type="ARBA" id="ARBA00023136"/>
    </source>
</evidence>
<evidence type="ECO:0000256" key="2">
    <source>
        <dbReference type="ARBA" id="ARBA00004651"/>
    </source>
</evidence>
<feature type="transmembrane region" description="Helical" evidence="17">
    <location>
        <begin position="188"/>
        <end position="212"/>
    </location>
</feature>
<evidence type="ECO:0000256" key="15">
    <source>
        <dbReference type="ARBA" id="ARBA00036887"/>
    </source>
</evidence>
<feature type="transmembrane region" description="Helical" evidence="17">
    <location>
        <begin position="405"/>
        <end position="432"/>
    </location>
</feature>
<comment type="similarity">
    <text evidence="3">Belongs to the SLC43A transporter (TC 2.A.1.44) family.</text>
</comment>
<feature type="transmembrane region" description="Helical" evidence="17">
    <location>
        <begin position="115"/>
        <end position="134"/>
    </location>
</feature>
<comment type="catalytic activity">
    <reaction evidence="12">
        <text>L-phenylalanine(in) = L-phenylalanine(out)</text>
        <dbReference type="Rhea" id="RHEA:27950"/>
        <dbReference type="ChEBI" id="CHEBI:58095"/>
    </reaction>
</comment>
<feature type="transmembrane region" description="Helical" evidence="17">
    <location>
        <begin position="345"/>
        <end position="365"/>
    </location>
</feature>
<keyword evidence="6 17" id="KW-0812">Transmembrane</keyword>
<keyword evidence="5" id="KW-1003">Cell membrane</keyword>
<dbReference type="Proteomes" id="UP000694560">
    <property type="component" value="Unplaced"/>
</dbReference>
<evidence type="ECO:0000256" key="6">
    <source>
        <dbReference type="ARBA" id="ARBA00022692"/>
    </source>
</evidence>
<keyword evidence="9" id="KW-0325">Glycoprotein</keyword>
<evidence type="ECO:0000256" key="7">
    <source>
        <dbReference type="ARBA" id="ARBA00022989"/>
    </source>
</evidence>